<dbReference type="SUPFAM" id="SSF81901">
    <property type="entry name" value="HCP-like"/>
    <property type="match status" value="1"/>
</dbReference>
<dbReference type="EMBL" id="AZDK01000001">
    <property type="protein sequence ID" value="KRK60860.1"/>
    <property type="molecule type" value="Genomic_DNA"/>
</dbReference>
<gene>
    <name evidence="2" type="ORF">FC31_GL000051</name>
    <name evidence="1" type="ORF">HMPREF0494_0918</name>
</gene>
<evidence type="ECO:0000313" key="2">
    <source>
        <dbReference type="EMBL" id="KRK60860.1"/>
    </source>
</evidence>
<evidence type="ECO:0000313" key="3">
    <source>
        <dbReference type="Proteomes" id="UP000003675"/>
    </source>
</evidence>
<name>C8P6H4_9LACO</name>
<protein>
    <recommendedName>
        <fullName evidence="5">Sel1 repeat protein</fullName>
    </recommendedName>
</protein>
<dbReference type="Pfam" id="PF08238">
    <property type="entry name" value="Sel1"/>
    <property type="match status" value="2"/>
</dbReference>
<reference evidence="2 4" key="2">
    <citation type="journal article" date="2015" name="Genome Announc.">
        <title>Expanding the biotechnology potential of lactobacilli through comparative genomics of 213 strains and associated genera.</title>
        <authorList>
            <person name="Sun Z."/>
            <person name="Harris H.M."/>
            <person name="McCann A."/>
            <person name="Guo C."/>
            <person name="Argimon S."/>
            <person name="Zhang W."/>
            <person name="Yang X."/>
            <person name="Jeffery I.B."/>
            <person name="Cooney J.C."/>
            <person name="Kagawa T.F."/>
            <person name="Liu W."/>
            <person name="Song Y."/>
            <person name="Salvetti E."/>
            <person name="Wrobel A."/>
            <person name="Rasinkangas P."/>
            <person name="Parkhill J."/>
            <person name="Rea M.C."/>
            <person name="O'Sullivan O."/>
            <person name="Ritari J."/>
            <person name="Douillard F.P."/>
            <person name="Paul Ross R."/>
            <person name="Yang R."/>
            <person name="Briner A.E."/>
            <person name="Felis G.E."/>
            <person name="de Vos W.M."/>
            <person name="Barrangou R."/>
            <person name="Klaenhammer T.R."/>
            <person name="Caufield P.W."/>
            <person name="Cui Y."/>
            <person name="Zhang H."/>
            <person name="O'Toole P.W."/>
        </authorList>
    </citation>
    <scope>NUCLEOTIDE SEQUENCE [LARGE SCALE GENOMIC DNA]</scope>
    <source>
        <strain evidence="2 4">DSM 16041</strain>
    </source>
</reference>
<dbReference type="AlphaFoldDB" id="C8P6H4"/>
<dbReference type="STRING" id="525309.HMPREF0494_0918"/>
<dbReference type="EMBL" id="ACLL01000022">
    <property type="protein sequence ID" value="EEW53932.1"/>
    <property type="molecule type" value="Genomic_DNA"/>
</dbReference>
<dbReference type="HOGENOM" id="CLU_1775008_0_0_9"/>
<proteinExistence type="predicted"/>
<dbReference type="eggNOG" id="COG0790">
    <property type="taxonomic scope" value="Bacteria"/>
</dbReference>
<dbReference type="SMART" id="SM00671">
    <property type="entry name" value="SEL1"/>
    <property type="match status" value="2"/>
</dbReference>
<evidence type="ECO:0000313" key="1">
    <source>
        <dbReference type="EMBL" id="EEW53932.1"/>
    </source>
</evidence>
<evidence type="ECO:0008006" key="5">
    <source>
        <dbReference type="Google" id="ProtNLM"/>
    </source>
</evidence>
<dbReference type="Proteomes" id="UP000051883">
    <property type="component" value="Unassembled WGS sequence"/>
</dbReference>
<comment type="caution">
    <text evidence="1">The sequence shown here is derived from an EMBL/GenBank/DDBJ whole genome shotgun (WGS) entry which is preliminary data.</text>
</comment>
<reference evidence="1 3" key="1">
    <citation type="submission" date="2009-09" db="EMBL/GenBank/DDBJ databases">
        <authorList>
            <person name="Qin X."/>
            <person name="Bachman B."/>
            <person name="Battles P."/>
            <person name="Bell A."/>
            <person name="Bess C."/>
            <person name="Bickham C."/>
            <person name="Chaboub L."/>
            <person name="Chen D."/>
            <person name="Coyle M."/>
            <person name="Deiros D.R."/>
            <person name="Dinh H."/>
            <person name="Forbes L."/>
            <person name="Fowler G."/>
            <person name="Francisco L."/>
            <person name="Fu Q."/>
            <person name="Gubbala S."/>
            <person name="Hale W."/>
            <person name="Han Y."/>
            <person name="Hemphill L."/>
            <person name="Highlander S.K."/>
            <person name="Hirani K."/>
            <person name="Hogues M."/>
            <person name="Jackson L."/>
            <person name="Jakkamsetti A."/>
            <person name="Javaid M."/>
            <person name="Jiang H."/>
            <person name="Korchina V."/>
            <person name="Kovar C."/>
            <person name="Lara F."/>
            <person name="Lee S."/>
            <person name="Mata R."/>
            <person name="Mathew T."/>
            <person name="Moen C."/>
            <person name="Morales K."/>
            <person name="Munidasa M."/>
            <person name="Nazareth L."/>
            <person name="Ngo R."/>
            <person name="Nguyen L."/>
            <person name="Okwuonu G."/>
            <person name="Ongeri F."/>
            <person name="Patil S."/>
            <person name="Petrosino J."/>
            <person name="Pham C."/>
            <person name="Pham P."/>
            <person name="Pu L.-L."/>
            <person name="Puazo M."/>
            <person name="Raj R."/>
            <person name="Reid J."/>
            <person name="Rouhana J."/>
            <person name="Saada N."/>
            <person name="Shang Y."/>
            <person name="Simmons D."/>
            <person name="Thornton R."/>
            <person name="Warren J."/>
            <person name="Weissenberger G."/>
            <person name="Zhang J."/>
            <person name="Zhang L."/>
            <person name="Zhou C."/>
            <person name="Zhu D."/>
            <person name="Muzny D."/>
            <person name="Worley K."/>
            <person name="Gibbs R."/>
        </authorList>
    </citation>
    <scope>NUCLEOTIDE SEQUENCE [LARGE SCALE GENOMIC DNA]</scope>
    <source>
        <strain evidence="1 3">DSM 16041</strain>
    </source>
</reference>
<evidence type="ECO:0000313" key="4">
    <source>
        <dbReference type="Proteomes" id="UP000051883"/>
    </source>
</evidence>
<dbReference type="InterPro" id="IPR006597">
    <property type="entry name" value="Sel1-like"/>
</dbReference>
<sequence length="146" mass="16886">MVGLGTVTLKMLFIALTWLLSMAMQMLPTRLGDAYYWGNFVQKQPLLAYRYYQQAESQLAYDDSDNDNDIKADIYYRLALCLFNGIGTSRDIFAALSYINEALTYSYYDRTHDKFNWQSLAKKIEDLRSAIVNEFDNEIADGIQLD</sequence>
<dbReference type="InterPro" id="IPR011990">
    <property type="entry name" value="TPR-like_helical_dom_sf"/>
</dbReference>
<keyword evidence="4" id="KW-1185">Reference proteome</keyword>
<organism evidence="1 3">
    <name type="scientific">Limosilactobacillus antri DSM 16041</name>
    <dbReference type="NCBI Taxonomy" id="525309"/>
    <lineage>
        <taxon>Bacteria</taxon>
        <taxon>Bacillati</taxon>
        <taxon>Bacillota</taxon>
        <taxon>Bacilli</taxon>
        <taxon>Lactobacillales</taxon>
        <taxon>Lactobacillaceae</taxon>
        <taxon>Limosilactobacillus</taxon>
    </lineage>
</organism>
<dbReference type="Proteomes" id="UP000003675">
    <property type="component" value="Unassembled WGS sequence"/>
</dbReference>
<accession>C8P6H4</accession>
<dbReference type="Gene3D" id="1.25.40.10">
    <property type="entry name" value="Tetratricopeptide repeat domain"/>
    <property type="match status" value="1"/>
</dbReference>